<comment type="caution">
    <text evidence="4">The sequence shown here is derived from an EMBL/GenBank/DDBJ whole genome shotgun (WGS) entry which is preliminary data.</text>
</comment>
<dbReference type="Proteomes" id="UP000238730">
    <property type="component" value="Unassembled WGS sequence"/>
</dbReference>
<dbReference type="InterPro" id="IPR050101">
    <property type="entry name" value="CinA"/>
</dbReference>
<evidence type="ECO:0000313" key="5">
    <source>
        <dbReference type="Proteomes" id="UP000238730"/>
    </source>
</evidence>
<dbReference type="OrthoDB" id="9801454at2"/>
<keyword evidence="2" id="KW-0175">Coiled coil</keyword>
<dbReference type="Pfam" id="PF00994">
    <property type="entry name" value="MoCF_biosynth"/>
    <property type="match status" value="1"/>
</dbReference>
<accession>A0A2S7VZ09</accession>
<gene>
    <name evidence="4" type="ORF">BTO08_07720</name>
</gene>
<evidence type="ECO:0000313" key="4">
    <source>
        <dbReference type="EMBL" id="PQJ67301.1"/>
    </source>
</evidence>
<dbReference type="InterPro" id="IPR036425">
    <property type="entry name" value="MoaB/Mog-like_dom_sf"/>
</dbReference>
<dbReference type="RefSeq" id="WP_105060527.1">
    <property type="nucleotide sequence ID" value="NZ_MSCJ01000001.1"/>
</dbReference>
<dbReference type="AlphaFoldDB" id="A0A2S7VZ09"/>
<dbReference type="InterPro" id="IPR001453">
    <property type="entry name" value="MoaB/Mog_dom"/>
</dbReference>
<dbReference type="PIRSF" id="PIRSF006728">
    <property type="entry name" value="CinA"/>
    <property type="match status" value="1"/>
</dbReference>
<dbReference type="SUPFAM" id="SSF53218">
    <property type="entry name" value="Molybdenum cofactor biosynthesis proteins"/>
    <property type="match status" value="1"/>
</dbReference>
<evidence type="ECO:0000256" key="2">
    <source>
        <dbReference type="SAM" id="Coils"/>
    </source>
</evidence>
<dbReference type="Gene3D" id="3.40.980.10">
    <property type="entry name" value="MoaB/Mog-like domain"/>
    <property type="match status" value="1"/>
</dbReference>
<name>A0A2S7VZ09_PHOAN</name>
<evidence type="ECO:0000256" key="1">
    <source>
        <dbReference type="HAMAP-Rule" id="MF_00226"/>
    </source>
</evidence>
<dbReference type="InterPro" id="IPR008135">
    <property type="entry name" value="Competence-induced_CinA"/>
</dbReference>
<protein>
    <recommendedName>
        <fullName evidence="1">CinA-like protein</fullName>
    </recommendedName>
</protein>
<comment type="similarity">
    <text evidence="1">Belongs to the CinA family.</text>
</comment>
<dbReference type="CDD" id="cd00885">
    <property type="entry name" value="cinA"/>
    <property type="match status" value="1"/>
</dbReference>
<feature type="coiled-coil region" evidence="2">
    <location>
        <begin position="90"/>
        <end position="117"/>
    </location>
</feature>
<dbReference type="NCBIfam" id="TIGR00177">
    <property type="entry name" value="molyb_syn"/>
    <property type="match status" value="1"/>
</dbReference>
<dbReference type="HAMAP" id="MF_00226_B">
    <property type="entry name" value="CinA_B"/>
    <property type="match status" value="1"/>
</dbReference>
<dbReference type="SMART" id="SM00852">
    <property type="entry name" value="MoCF_biosynth"/>
    <property type="match status" value="1"/>
</dbReference>
<dbReference type="EMBL" id="MSCJ01000001">
    <property type="protein sequence ID" value="PQJ67301.1"/>
    <property type="molecule type" value="Genomic_DNA"/>
</dbReference>
<sequence>MLEITMISTGEEVLLGDIADTNAAWLSRLLFQHGFPMTRRITVGDHCERLAKEIESCSFNSDIVIVNGGLGPTSDDLSAAAAAMAADVGLEQSEHWVAEMKAKYKKLNREMPAANLKQAMLPEGAELIDNPVGTACGFSIKLNRAWICFTPGVPSEFKFMVKEKILPYLQLHYPQSQSLHCHRLFTYGLSESGISDTLKHIVLPQGYELGYRSSLPFIEVKLFAPSNDRYALELLHEMERLLGDNIVGKNLSLLDNLEYLIEKKQKKIGLLEYSTGGFVVNWLNQKCKLSEYIVSATVNHNDVKEKISAETLVREIDDQLSLIHSRSKVDIGLYSGFIEGDCFTVGISTIEGRWIQQLQFKREYTYNDQRSIIATVLLDMLRRQLEGISVFGHYESFNRILKKHSL</sequence>
<feature type="domain" description="MoaB/Mog" evidence="3">
    <location>
        <begin position="5"/>
        <end position="172"/>
    </location>
</feature>
<organism evidence="4 5">
    <name type="scientific">Photobacterium angustum</name>
    <dbReference type="NCBI Taxonomy" id="661"/>
    <lineage>
        <taxon>Bacteria</taxon>
        <taxon>Pseudomonadati</taxon>
        <taxon>Pseudomonadota</taxon>
        <taxon>Gammaproteobacteria</taxon>
        <taxon>Vibrionales</taxon>
        <taxon>Vibrionaceae</taxon>
        <taxon>Photobacterium</taxon>
    </lineage>
</organism>
<dbReference type="PANTHER" id="PTHR13939">
    <property type="entry name" value="NICOTINAMIDE-NUCLEOTIDE AMIDOHYDROLASE PNCC"/>
    <property type="match status" value="1"/>
</dbReference>
<reference evidence="4 5" key="1">
    <citation type="submission" date="2016-12" db="EMBL/GenBank/DDBJ databases">
        <title>Diversity of luminous bacteria.</title>
        <authorList>
            <person name="Yoshizawa S."/>
            <person name="Kogure K."/>
        </authorList>
    </citation>
    <scope>NUCLEOTIDE SEQUENCE [LARGE SCALE GENOMIC DNA]</scope>
    <source>
        <strain evidence="4 5">LC1-200</strain>
    </source>
</reference>
<dbReference type="PANTHER" id="PTHR13939:SF0">
    <property type="entry name" value="NMN AMIDOHYDROLASE-LIKE PROTEIN YFAY"/>
    <property type="match status" value="1"/>
</dbReference>
<proteinExistence type="inferred from homology"/>
<dbReference type="NCBIfam" id="TIGR00200">
    <property type="entry name" value="cinA_nterm"/>
    <property type="match status" value="1"/>
</dbReference>
<evidence type="ECO:0000259" key="3">
    <source>
        <dbReference type="SMART" id="SM00852"/>
    </source>
</evidence>